<dbReference type="EMBL" id="JBBPBK010000012">
    <property type="protein sequence ID" value="KAK9273520.1"/>
    <property type="molecule type" value="Genomic_DNA"/>
</dbReference>
<feature type="repeat" description="PPR" evidence="2">
    <location>
        <begin position="70"/>
        <end position="99"/>
    </location>
</feature>
<feature type="repeat" description="PPR" evidence="2">
    <location>
        <begin position="39"/>
        <end position="69"/>
    </location>
</feature>
<comment type="caution">
    <text evidence="3">The sequence shown here is derived from an EMBL/GenBank/DDBJ whole genome shotgun (WGS) entry which is preliminary data.</text>
</comment>
<dbReference type="AlphaFoldDB" id="A0AAP0WMU0"/>
<dbReference type="Gene3D" id="1.25.40.10">
    <property type="entry name" value="Tetratricopeptide repeat domain"/>
    <property type="match status" value="1"/>
</dbReference>
<dbReference type="PANTHER" id="PTHR47926:SF382">
    <property type="entry name" value="PENTACOTRIPEPTIDE-REPEAT REGION OF PRORP DOMAIN-CONTAINING PROTEIN"/>
    <property type="match status" value="1"/>
</dbReference>
<evidence type="ECO:0000313" key="4">
    <source>
        <dbReference type="Proteomes" id="UP001415857"/>
    </source>
</evidence>
<dbReference type="InterPro" id="IPR046960">
    <property type="entry name" value="PPR_At4g14850-like_plant"/>
</dbReference>
<name>A0AAP0WMU0_LIQFO</name>
<keyword evidence="1" id="KW-0677">Repeat</keyword>
<organism evidence="3 4">
    <name type="scientific">Liquidambar formosana</name>
    <name type="common">Formosan gum</name>
    <dbReference type="NCBI Taxonomy" id="63359"/>
    <lineage>
        <taxon>Eukaryota</taxon>
        <taxon>Viridiplantae</taxon>
        <taxon>Streptophyta</taxon>
        <taxon>Embryophyta</taxon>
        <taxon>Tracheophyta</taxon>
        <taxon>Spermatophyta</taxon>
        <taxon>Magnoliopsida</taxon>
        <taxon>eudicotyledons</taxon>
        <taxon>Gunneridae</taxon>
        <taxon>Pentapetalae</taxon>
        <taxon>Saxifragales</taxon>
        <taxon>Altingiaceae</taxon>
        <taxon>Liquidambar</taxon>
    </lineage>
</organism>
<dbReference type="Pfam" id="PF01535">
    <property type="entry name" value="PPR"/>
    <property type="match status" value="2"/>
</dbReference>
<reference evidence="3 4" key="1">
    <citation type="journal article" date="2024" name="Plant J.">
        <title>Genome sequences and population genomics reveal climatic adaptation and genomic divergence between two closely related sweetgum species.</title>
        <authorList>
            <person name="Xu W.Q."/>
            <person name="Ren C.Q."/>
            <person name="Zhang X.Y."/>
            <person name="Comes H.P."/>
            <person name="Liu X.H."/>
            <person name="Li Y.G."/>
            <person name="Kettle C.J."/>
            <person name="Jalonen R."/>
            <person name="Gaisberger H."/>
            <person name="Ma Y.Z."/>
            <person name="Qiu Y.X."/>
        </authorList>
    </citation>
    <scope>NUCLEOTIDE SEQUENCE [LARGE SCALE GENOMIC DNA]</scope>
    <source>
        <strain evidence="3">Hangzhou</strain>
    </source>
</reference>
<evidence type="ECO:0000313" key="3">
    <source>
        <dbReference type="EMBL" id="KAK9273520.1"/>
    </source>
</evidence>
<evidence type="ECO:0008006" key="5">
    <source>
        <dbReference type="Google" id="ProtNLM"/>
    </source>
</evidence>
<protein>
    <recommendedName>
        <fullName evidence="5">Pentatricopeptide repeat-containing protein</fullName>
    </recommendedName>
</protein>
<proteinExistence type="predicted"/>
<dbReference type="PROSITE" id="PS51375">
    <property type="entry name" value="PPR"/>
    <property type="match status" value="2"/>
</dbReference>
<dbReference type="GO" id="GO:0003723">
    <property type="term" value="F:RNA binding"/>
    <property type="evidence" value="ECO:0007669"/>
    <property type="project" value="InterPro"/>
</dbReference>
<keyword evidence="4" id="KW-1185">Reference proteome</keyword>
<accession>A0AAP0WMU0</accession>
<dbReference type="PANTHER" id="PTHR47926">
    <property type="entry name" value="PENTATRICOPEPTIDE REPEAT-CONTAINING PROTEIN"/>
    <property type="match status" value="1"/>
</dbReference>
<sequence length="99" mass="11521">MYRLNLGLVNFSRTCYRLGQIELAHHIHSIVDTIGIIHSKYDFNQFLNDLSKSGRIDEARQLFDKMPERDGFSWNTMIAAYANSGRLTEARTTFRLHSK</sequence>
<evidence type="ECO:0000256" key="1">
    <source>
        <dbReference type="ARBA" id="ARBA00022737"/>
    </source>
</evidence>
<evidence type="ECO:0000256" key="2">
    <source>
        <dbReference type="PROSITE-ProRule" id="PRU00708"/>
    </source>
</evidence>
<dbReference type="NCBIfam" id="TIGR00756">
    <property type="entry name" value="PPR"/>
    <property type="match status" value="2"/>
</dbReference>
<gene>
    <name evidence="3" type="ORF">L1049_018330</name>
</gene>
<dbReference type="InterPro" id="IPR011990">
    <property type="entry name" value="TPR-like_helical_dom_sf"/>
</dbReference>
<dbReference type="Proteomes" id="UP001415857">
    <property type="component" value="Unassembled WGS sequence"/>
</dbReference>
<dbReference type="InterPro" id="IPR002885">
    <property type="entry name" value="PPR_rpt"/>
</dbReference>
<dbReference type="GO" id="GO:0009451">
    <property type="term" value="P:RNA modification"/>
    <property type="evidence" value="ECO:0007669"/>
    <property type="project" value="InterPro"/>
</dbReference>